<evidence type="ECO:0000256" key="1">
    <source>
        <dbReference type="SAM" id="Phobius"/>
    </source>
</evidence>
<name>G4YF93_PHYSP</name>
<dbReference type="GeneID" id="20654719"/>
<evidence type="ECO:0000313" key="3">
    <source>
        <dbReference type="Proteomes" id="UP000002640"/>
    </source>
</evidence>
<dbReference type="RefSeq" id="XP_009515272.1">
    <property type="nucleotide sequence ID" value="XM_009516977.1"/>
</dbReference>
<feature type="transmembrane region" description="Helical" evidence="1">
    <location>
        <begin position="363"/>
        <end position="396"/>
    </location>
</feature>
<reference evidence="2 3" key="1">
    <citation type="journal article" date="2006" name="Science">
        <title>Phytophthora genome sequences uncover evolutionary origins and mechanisms of pathogenesis.</title>
        <authorList>
            <person name="Tyler B.M."/>
            <person name="Tripathy S."/>
            <person name="Zhang X."/>
            <person name="Dehal P."/>
            <person name="Jiang R.H."/>
            <person name="Aerts A."/>
            <person name="Arredondo F.D."/>
            <person name="Baxter L."/>
            <person name="Bensasson D."/>
            <person name="Beynon J.L."/>
            <person name="Chapman J."/>
            <person name="Damasceno C.M."/>
            <person name="Dorrance A.E."/>
            <person name="Dou D."/>
            <person name="Dickerman A.W."/>
            <person name="Dubchak I.L."/>
            <person name="Garbelotto M."/>
            <person name="Gijzen M."/>
            <person name="Gordon S.G."/>
            <person name="Govers F."/>
            <person name="Grunwald N.J."/>
            <person name="Huang W."/>
            <person name="Ivors K.L."/>
            <person name="Jones R.W."/>
            <person name="Kamoun S."/>
            <person name="Krampis K."/>
            <person name="Lamour K.H."/>
            <person name="Lee M.K."/>
            <person name="McDonald W.H."/>
            <person name="Medina M."/>
            <person name="Meijer H.J."/>
            <person name="Nordberg E.K."/>
            <person name="Maclean D.J."/>
            <person name="Ospina-Giraldo M.D."/>
            <person name="Morris P.F."/>
            <person name="Phuntumart V."/>
            <person name="Putnam N.H."/>
            <person name="Rash S."/>
            <person name="Rose J.K."/>
            <person name="Sakihama Y."/>
            <person name="Salamov A.A."/>
            <person name="Savidor A."/>
            <person name="Scheuring C.F."/>
            <person name="Smith B.M."/>
            <person name="Sobral B.W."/>
            <person name="Terry A."/>
            <person name="Torto-Alalibo T.A."/>
            <person name="Win J."/>
            <person name="Xu Z."/>
            <person name="Zhang H."/>
            <person name="Grigoriev I.V."/>
            <person name="Rokhsar D.S."/>
            <person name="Boore J.L."/>
        </authorList>
    </citation>
    <scope>NUCLEOTIDE SEQUENCE [LARGE SCALE GENOMIC DNA]</scope>
    <source>
        <strain evidence="2 3">P6497</strain>
    </source>
</reference>
<dbReference type="InParanoid" id="G4YF93"/>
<feature type="transmembrane region" description="Helical" evidence="1">
    <location>
        <begin position="191"/>
        <end position="208"/>
    </location>
</feature>
<feature type="transmembrane region" description="Helical" evidence="1">
    <location>
        <begin position="281"/>
        <end position="301"/>
    </location>
</feature>
<dbReference type="Proteomes" id="UP000002640">
    <property type="component" value="Unassembled WGS sequence"/>
</dbReference>
<sequence>MRARAWRVEAPPLSTKRVITLVWMTVGLLPFMLQIRGYTQFMTPHKISLHLVTPTDIVPSTGDLLQRCPVKELYMAGAWWNISPIHYFHVEKGLLCHYVMPQYNVHGSYFLGFNKAEPYKTTPANCANDSYPFESYFYHGSIGYYSFYIEGEGTLCALDSTAYDIVKAVGTFDINGSRLANDKGDGFYRKSYWYGVTGALWIAYRFWVIRRSFVSCKRFVRRCNPADERISFQDAFVFVQESLRLSAHGAKNYHRLLLLFALLDLGLMSDLFQLITQEGFMGRIQSISLGYNLAGIMSTLFEMVETMGWMREKTRCFVKRLLFNYETALVGELLTAALIQFYLTSLNRSSLRHTEVEAKAVSYYVMSLVGHGCIALGCVLVIVLTRLTGTLCFVWWKYGGLALLTKPCSVDTTLGARSKLISLAGYVCEGGVLYYKVNTLRAFGISRLTEEDGSEFLVHPKLHWFTIPRECLVVVGVVSGTNVNACEERPCTGVVSAFDRVLGGNVEYSRRYSGKPCLLFCAIKFDFVAWSLRISFAVILVAYGVPQIKSSVVEAARKKSGRRTIPTV</sequence>
<feature type="transmembrane region" description="Helical" evidence="1">
    <location>
        <begin position="21"/>
        <end position="39"/>
    </location>
</feature>
<dbReference type="OMA" id="MAGAYWN"/>
<feature type="transmembrane region" description="Helical" evidence="1">
    <location>
        <begin position="256"/>
        <end position="275"/>
    </location>
</feature>
<proteinExistence type="predicted"/>
<gene>
    <name evidence="2" type="ORF">PHYSODRAFT_476271</name>
</gene>
<keyword evidence="1" id="KW-1133">Transmembrane helix</keyword>
<organism evidence="2 3">
    <name type="scientific">Phytophthora sojae (strain P6497)</name>
    <name type="common">Soybean stem and root rot agent</name>
    <name type="synonym">Phytophthora megasperma f. sp. glycines</name>
    <dbReference type="NCBI Taxonomy" id="1094619"/>
    <lineage>
        <taxon>Eukaryota</taxon>
        <taxon>Sar</taxon>
        <taxon>Stramenopiles</taxon>
        <taxon>Oomycota</taxon>
        <taxon>Peronosporomycetes</taxon>
        <taxon>Peronosporales</taxon>
        <taxon>Peronosporaceae</taxon>
        <taxon>Phytophthora</taxon>
    </lineage>
</organism>
<keyword evidence="3" id="KW-1185">Reference proteome</keyword>
<dbReference type="EMBL" id="JH159151">
    <property type="protein sequence ID" value="EGZ27997.1"/>
    <property type="molecule type" value="Genomic_DNA"/>
</dbReference>
<protein>
    <submittedName>
        <fullName evidence="2">Uncharacterized protein</fullName>
    </submittedName>
</protein>
<feature type="transmembrane region" description="Helical" evidence="1">
    <location>
        <begin position="322"/>
        <end position="343"/>
    </location>
</feature>
<evidence type="ECO:0000313" key="2">
    <source>
        <dbReference type="EMBL" id="EGZ27997.1"/>
    </source>
</evidence>
<keyword evidence="1" id="KW-0812">Transmembrane</keyword>
<keyword evidence="1" id="KW-0472">Membrane</keyword>
<accession>G4YF93</accession>
<dbReference type="AlphaFoldDB" id="G4YF93"/>
<dbReference type="KEGG" id="psoj:PHYSODRAFT_476271"/>